<keyword evidence="3" id="KW-1185">Reference proteome</keyword>
<reference evidence="2 3" key="1">
    <citation type="submission" date="2023-04" db="EMBL/GenBank/DDBJ databases">
        <title>Genome of Basidiobolus ranarum AG-B5.</title>
        <authorList>
            <person name="Stajich J.E."/>
            <person name="Carter-House D."/>
            <person name="Gryganskyi A."/>
        </authorList>
    </citation>
    <scope>NUCLEOTIDE SEQUENCE [LARGE SCALE GENOMIC DNA]</scope>
    <source>
        <strain evidence="2 3">AG-B5</strain>
    </source>
</reference>
<dbReference type="EMBL" id="JASJQH010007375">
    <property type="protein sequence ID" value="KAK9709859.1"/>
    <property type="molecule type" value="Genomic_DNA"/>
</dbReference>
<proteinExistence type="predicted"/>
<evidence type="ECO:0000256" key="1">
    <source>
        <dbReference type="SAM" id="MobiDB-lite"/>
    </source>
</evidence>
<gene>
    <name evidence="2" type="primary">PUS7_2</name>
    <name evidence="2" type="ORF">K7432_008743</name>
</gene>
<keyword evidence="2" id="KW-0413">Isomerase</keyword>
<dbReference type="PANTHER" id="PTHR13326">
    <property type="entry name" value="TRNA PSEUDOURIDINE SYNTHASE D"/>
    <property type="match status" value="1"/>
</dbReference>
<dbReference type="Proteomes" id="UP001479436">
    <property type="component" value="Unassembled WGS sequence"/>
</dbReference>
<dbReference type="EC" id="5.4.99.27" evidence="2"/>
<feature type="region of interest" description="Disordered" evidence="1">
    <location>
        <begin position="41"/>
        <end position="65"/>
    </location>
</feature>
<dbReference type="InterPro" id="IPR001656">
    <property type="entry name" value="PsdUridine_synth_TruD"/>
</dbReference>
<comment type="caution">
    <text evidence="2">The sequence shown here is derived from an EMBL/GenBank/DDBJ whole genome shotgun (WGS) entry which is preliminary data.</text>
</comment>
<name>A0ABR2VY89_9FUNG</name>
<evidence type="ECO:0000313" key="2">
    <source>
        <dbReference type="EMBL" id="KAK9709859.1"/>
    </source>
</evidence>
<protein>
    <submittedName>
        <fullName evidence="2">Multisubstrate pseudouridine synthase 7</fullName>
        <ecNumber evidence="2">5.4.99.27</ecNumber>
    </submittedName>
</protein>
<dbReference type="GO" id="GO:0160150">
    <property type="term" value="F:tRNA pseudouridine(13) synthase activity"/>
    <property type="evidence" value="ECO:0007669"/>
    <property type="project" value="UniProtKB-EC"/>
</dbReference>
<feature type="non-terminal residue" evidence="2">
    <location>
        <position position="160"/>
    </location>
</feature>
<evidence type="ECO:0000313" key="3">
    <source>
        <dbReference type="Proteomes" id="UP001479436"/>
    </source>
</evidence>
<organism evidence="2 3">
    <name type="scientific">Basidiobolus ranarum</name>
    <dbReference type="NCBI Taxonomy" id="34480"/>
    <lineage>
        <taxon>Eukaryota</taxon>
        <taxon>Fungi</taxon>
        <taxon>Fungi incertae sedis</taxon>
        <taxon>Zoopagomycota</taxon>
        <taxon>Entomophthoromycotina</taxon>
        <taxon>Basidiobolomycetes</taxon>
        <taxon>Basidiobolales</taxon>
        <taxon>Basidiobolaceae</taxon>
        <taxon>Basidiobolus</taxon>
    </lineage>
</organism>
<sequence>MLATANYLLPRLRKHLPCSTLTYLNRYSHCTEKYGTSFKPHTIHTQANPNSPLSKHISLNPGQEDTSTDILSTTNKLLDEKSVGITEFISESTTGFSGILKHRYSDFMVNEIDLCGNVVHLTDFSLPNFSLLDPSKEEQSLFSYEDSVSKLSNLLIFYHQ</sequence>
<dbReference type="PANTHER" id="PTHR13326:SF21">
    <property type="entry name" value="PSEUDOURIDYLATE SYNTHASE PUS7L"/>
    <property type="match status" value="1"/>
</dbReference>
<accession>A0ABR2VY89</accession>
<feature type="compositionally biased region" description="Polar residues" evidence="1">
    <location>
        <begin position="43"/>
        <end position="53"/>
    </location>
</feature>